<name>A0A251NRN9_PRUPE</name>
<dbReference type="Proteomes" id="UP000006882">
    <property type="component" value="Chromosome G6"/>
</dbReference>
<dbReference type="AlphaFoldDB" id="A0A251NRN9"/>
<feature type="region of interest" description="Disordered" evidence="1">
    <location>
        <begin position="64"/>
        <end position="85"/>
    </location>
</feature>
<dbReference type="EMBL" id="CM007656">
    <property type="protein sequence ID" value="ONI01908.1"/>
    <property type="molecule type" value="Genomic_DNA"/>
</dbReference>
<accession>A0A251NRN9</accession>
<keyword evidence="3" id="KW-1185">Reference proteome</keyword>
<protein>
    <submittedName>
        <fullName evidence="2">Uncharacterized protein</fullName>
    </submittedName>
</protein>
<reference evidence="2 3" key="1">
    <citation type="journal article" date="2013" name="Nat. Genet.">
        <title>The high-quality draft genome of peach (Prunus persica) identifies unique patterns of genetic diversity, domestication and genome evolution.</title>
        <authorList>
            <consortium name="International Peach Genome Initiative"/>
            <person name="Verde I."/>
            <person name="Abbott A.G."/>
            <person name="Scalabrin S."/>
            <person name="Jung S."/>
            <person name="Shu S."/>
            <person name="Marroni F."/>
            <person name="Zhebentyayeva T."/>
            <person name="Dettori M.T."/>
            <person name="Grimwood J."/>
            <person name="Cattonaro F."/>
            <person name="Zuccolo A."/>
            <person name="Rossini L."/>
            <person name="Jenkins J."/>
            <person name="Vendramin E."/>
            <person name="Meisel L.A."/>
            <person name="Decroocq V."/>
            <person name="Sosinski B."/>
            <person name="Prochnik S."/>
            <person name="Mitros T."/>
            <person name="Policriti A."/>
            <person name="Cipriani G."/>
            <person name="Dondini L."/>
            <person name="Ficklin S."/>
            <person name="Goodstein D.M."/>
            <person name="Xuan P."/>
            <person name="Del Fabbro C."/>
            <person name="Aramini V."/>
            <person name="Copetti D."/>
            <person name="Gonzalez S."/>
            <person name="Horner D.S."/>
            <person name="Falchi R."/>
            <person name="Lucas S."/>
            <person name="Mica E."/>
            <person name="Maldonado J."/>
            <person name="Lazzari B."/>
            <person name="Bielenberg D."/>
            <person name="Pirona R."/>
            <person name="Miculan M."/>
            <person name="Barakat A."/>
            <person name="Testolin R."/>
            <person name="Stella A."/>
            <person name="Tartarini S."/>
            <person name="Tonutti P."/>
            <person name="Arus P."/>
            <person name="Orellana A."/>
            <person name="Wells C."/>
            <person name="Main D."/>
            <person name="Vizzotto G."/>
            <person name="Silva H."/>
            <person name="Salamini F."/>
            <person name="Schmutz J."/>
            <person name="Morgante M."/>
            <person name="Rokhsar D.S."/>
        </authorList>
    </citation>
    <scope>NUCLEOTIDE SEQUENCE [LARGE SCALE GENOMIC DNA]</scope>
    <source>
        <strain evidence="3">cv. Nemared</strain>
    </source>
</reference>
<evidence type="ECO:0000256" key="1">
    <source>
        <dbReference type="SAM" id="MobiDB-lite"/>
    </source>
</evidence>
<gene>
    <name evidence="2" type="ORF">PRUPE_6G166300</name>
</gene>
<proteinExistence type="predicted"/>
<evidence type="ECO:0000313" key="2">
    <source>
        <dbReference type="EMBL" id="ONI01908.1"/>
    </source>
</evidence>
<dbReference type="Gramene" id="ONI01908">
    <property type="protein sequence ID" value="ONI01908"/>
    <property type="gene ID" value="PRUPE_6G166300"/>
</dbReference>
<organism evidence="2 3">
    <name type="scientific">Prunus persica</name>
    <name type="common">Peach</name>
    <name type="synonym">Amygdalus persica</name>
    <dbReference type="NCBI Taxonomy" id="3760"/>
    <lineage>
        <taxon>Eukaryota</taxon>
        <taxon>Viridiplantae</taxon>
        <taxon>Streptophyta</taxon>
        <taxon>Embryophyta</taxon>
        <taxon>Tracheophyta</taxon>
        <taxon>Spermatophyta</taxon>
        <taxon>Magnoliopsida</taxon>
        <taxon>eudicotyledons</taxon>
        <taxon>Gunneridae</taxon>
        <taxon>Pentapetalae</taxon>
        <taxon>rosids</taxon>
        <taxon>fabids</taxon>
        <taxon>Rosales</taxon>
        <taxon>Rosaceae</taxon>
        <taxon>Amygdaloideae</taxon>
        <taxon>Amygdaleae</taxon>
        <taxon>Prunus</taxon>
    </lineage>
</organism>
<evidence type="ECO:0000313" key="3">
    <source>
        <dbReference type="Proteomes" id="UP000006882"/>
    </source>
</evidence>
<sequence>MLHKMPETCINKDIHPANESNLLTILDSPIKCQLTLTSAQFSQKATFIPRGTHCSIPTLYERNVHHGQSPKLQRPYQHYHSKSKR</sequence>